<keyword evidence="3" id="KW-1185">Reference proteome</keyword>
<dbReference type="Gene3D" id="1.10.3210.10">
    <property type="entry name" value="Hypothetical protein af1432"/>
    <property type="match status" value="1"/>
</dbReference>
<dbReference type="PANTHER" id="PTHR35795:SF1">
    <property type="entry name" value="BIS(5'-NUCLEOSYL)-TETRAPHOSPHATASE, SYMMETRICAL"/>
    <property type="match status" value="1"/>
</dbReference>
<accession>A0A2U2BDX2</accession>
<evidence type="ECO:0000313" key="2">
    <source>
        <dbReference type="EMBL" id="PWE01233.1"/>
    </source>
</evidence>
<protein>
    <submittedName>
        <fullName evidence="2">Phosphohydrolase</fullName>
    </submittedName>
</protein>
<gene>
    <name evidence="2" type="ORF">DDZ16_01735</name>
</gene>
<evidence type="ECO:0000259" key="1">
    <source>
        <dbReference type="Pfam" id="PF01966"/>
    </source>
</evidence>
<proteinExistence type="predicted"/>
<dbReference type="AlphaFoldDB" id="A0A2U2BDX2"/>
<dbReference type="Pfam" id="PF01966">
    <property type="entry name" value="HD"/>
    <property type="match status" value="1"/>
</dbReference>
<dbReference type="InterPro" id="IPR003607">
    <property type="entry name" value="HD/PDEase_dom"/>
</dbReference>
<name>A0A2U2BDX2_9BACT</name>
<dbReference type="EMBL" id="QEWP01000001">
    <property type="protein sequence ID" value="PWE01233.1"/>
    <property type="molecule type" value="Genomic_DNA"/>
</dbReference>
<comment type="caution">
    <text evidence="2">The sequence shown here is derived from an EMBL/GenBank/DDBJ whole genome shotgun (WGS) entry which is preliminary data.</text>
</comment>
<feature type="domain" description="HD" evidence="1">
    <location>
        <begin position="28"/>
        <end position="145"/>
    </location>
</feature>
<sequence>MSQSGIEMAHTIFDKYYSNIHPAREILLTHSQLVRDKSLEIAIKHPELNADKQFLSEAALLHDIGIFMTEAPDIGCNGEYPYICHGYLGRELLEKEGLYKHGLVSERHTGTGLTEEEIKAQNLPLPLRDMIPRSIEEQIICFADTFFSKGRDLKEEKTPEKIMKSLGKFGEEKVKIFSLWCQMFL</sequence>
<organism evidence="2 3">
    <name type="scientific">Marinilabilia rubra</name>
    <dbReference type="NCBI Taxonomy" id="2162893"/>
    <lineage>
        <taxon>Bacteria</taxon>
        <taxon>Pseudomonadati</taxon>
        <taxon>Bacteroidota</taxon>
        <taxon>Bacteroidia</taxon>
        <taxon>Marinilabiliales</taxon>
        <taxon>Marinilabiliaceae</taxon>
        <taxon>Marinilabilia</taxon>
    </lineage>
</organism>
<dbReference type="InterPro" id="IPR051094">
    <property type="entry name" value="Diverse_Catalytic_Enzymes"/>
</dbReference>
<dbReference type="SUPFAM" id="SSF109604">
    <property type="entry name" value="HD-domain/PDEase-like"/>
    <property type="match status" value="1"/>
</dbReference>
<dbReference type="PANTHER" id="PTHR35795">
    <property type="entry name" value="SLR1885 PROTEIN"/>
    <property type="match status" value="1"/>
</dbReference>
<dbReference type="GO" id="GO:0016787">
    <property type="term" value="F:hydrolase activity"/>
    <property type="evidence" value="ECO:0007669"/>
    <property type="project" value="UniProtKB-KW"/>
</dbReference>
<dbReference type="RefSeq" id="WP_109262687.1">
    <property type="nucleotide sequence ID" value="NZ_QEWP01000001.1"/>
</dbReference>
<evidence type="ECO:0000313" key="3">
    <source>
        <dbReference type="Proteomes" id="UP000244956"/>
    </source>
</evidence>
<dbReference type="InterPro" id="IPR006674">
    <property type="entry name" value="HD_domain"/>
</dbReference>
<dbReference type="Proteomes" id="UP000244956">
    <property type="component" value="Unassembled WGS sequence"/>
</dbReference>
<dbReference type="CDD" id="cd00077">
    <property type="entry name" value="HDc"/>
    <property type="match status" value="1"/>
</dbReference>
<reference evidence="2 3" key="1">
    <citation type="submission" date="2018-05" db="EMBL/GenBank/DDBJ databases">
        <title>Marinilabilia rubrum sp. nov., isolated from saltern sediment.</title>
        <authorList>
            <person name="Zhang R."/>
        </authorList>
    </citation>
    <scope>NUCLEOTIDE SEQUENCE [LARGE SCALE GENOMIC DNA]</scope>
    <source>
        <strain evidence="2 3">WTE16</strain>
    </source>
</reference>
<keyword evidence="2" id="KW-0378">Hydrolase</keyword>